<proteinExistence type="predicted"/>
<dbReference type="InterPro" id="IPR013381">
    <property type="entry name" value="CRISPR-assoc_prot_Cse1"/>
</dbReference>
<organism evidence="2">
    <name type="scientific">Morganella morganii</name>
    <name type="common">Proteus morganii</name>
    <dbReference type="NCBI Taxonomy" id="582"/>
    <lineage>
        <taxon>Bacteria</taxon>
        <taxon>Pseudomonadati</taxon>
        <taxon>Pseudomonadota</taxon>
        <taxon>Gammaproteobacteria</taxon>
        <taxon>Enterobacterales</taxon>
        <taxon>Morganellaceae</taxon>
        <taxon>Morganella</taxon>
    </lineage>
</organism>
<dbReference type="NCBIfam" id="TIGR02547">
    <property type="entry name" value="casA_cse1"/>
    <property type="match status" value="1"/>
</dbReference>
<evidence type="ECO:0000313" key="2">
    <source>
        <dbReference type="EMBL" id="EMO9458269.1"/>
    </source>
</evidence>
<comment type="caution">
    <text evidence="2">The sequence shown here is derived from an EMBL/GenBank/DDBJ whole genome shotgun (WGS) entry which is preliminary data.</text>
</comment>
<sequence length="498" mass="55934">MDNHFNLIDKPWIPIAGYGLASLKDIFQNKTFQSLGGNPVQKIAVFKLLLAIAQAASTPKNTQEWLALGANGLTQKCLAYLDKWHDRFYLYGEKPFLQMPAIAAARALSFCSFLPEVSTGNTTVLTQTQAEKLLSEADLALIVLIQMSFALSGKKTDNSVVLSPHYKGKTKDNGKPASGRTGPSVAHMGLLHSFIFGNSLLESIWLNLFTEQEIANTGLFVQGLGVAPWEEMPQGEACRTAERLKQSYMGRLIPLCRFCLLTNSEMHYSEGIAHPNYKEGLQDLSVAINASGKEPKALWADPEKRPWRELSSLLSFIAQNSSQGFQSWQIRLGLNKASRTQELFHLWSGGLRVSSNAGEQYVSGSDDVVESNITLYSDVLNQGWFEQLQIEMSELDNLAKVLYGRVLGYFKALTVERKDIAAQATNLFWQLCERDFQSLVDNCEYNEEANEKRKQLRRKFESYQRQAYDRYCPNETARQIDAWAHNLPNNSKYLAAEA</sequence>
<dbReference type="AlphaFoldDB" id="A0AAI9HV85"/>
<dbReference type="EMBL" id="ABKJEP030000079">
    <property type="protein sequence ID" value="EMO9458269.1"/>
    <property type="molecule type" value="Genomic_DNA"/>
</dbReference>
<protein>
    <submittedName>
        <fullName evidence="2">Type I-E CRISPR-associated protein Cse1/CasA</fullName>
    </submittedName>
</protein>
<accession>A0AAI9HV85</accession>
<name>A0AAI9HV85_MORMO</name>
<dbReference type="Pfam" id="PF09481">
    <property type="entry name" value="CRISPR_Cse1"/>
    <property type="match status" value="1"/>
</dbReference>
<evidence type="ECO:0000256" key="1">
    <source>
        <dbReference type="SAM" id="MobiDB-lite"/>
    </source>
</evidence>
<feature type="region of interest" description="Disordered" evidence="1">
    <location>
        <begin position="162"/>
        <end position="181"/>
    </location>
</feature>
<gene>
    <name evidence="2" type="primary">casA</name>
    <name evidence="2" type="ORF">PN925_003681</name>
</gene>
<reference evidence="2" key="1">
    <citation type="submission" date="2024-02" db="EMBL/GenBank/DDBJ databases">
        <authorList>
            <consortium name="Clinical and Environmental Microbiology Branch: Whole genome sequencing antimicrobial resistance pathogens in the healthcare setting"/>
        </authorList>
    </citation>
    <scope>NUCLEOTIDE SEQUENCE</scope>
    <source>
        <strain evidence="2">2023KU-00017</strain>
    </source>
</reference>